<feature type="domain" description="Sugar-binding" evidence="5">
    <location>
        <begin position="58"/>
        <end position="315"/>
    </location>
</feature>
<keyword evidence="3" id="KW-0238">DNA-binding</keyword>
<dbReference type="PANTHER" id="PTHR34294">
    <property type="entry name" value="TRANSCRIPTIONAL REGULATOR-RELATED"/>
    <property type="match status" value="1"/>
</dbReference>
<organism evidence="6 7">
    <name type="scientific">Sebaldella termitidis (strain ATCC 33386 / NCTC 11300)</name>
    <dbReference type="NCBI Taxonomy" id="526218"/>
    <lineage>
        <taxon>Bacteria</taxon>
        <taxon>Fusobacteriati</taxon>
        <taxon>Fusobacteriota</taxon>
        <taxon>Fusobacteriia</taxon>
        <taxon>Fusobacteriales</taxon>
        <taxon>Leptotrichiaceae</taxon>
        <taxon>Sebaldella</taxon>
    </lineage>
</organism>
<dbReference type="InterPro" id="IPR051054">
    <property type="entry name" value="SorC_transcr_regulators"/>
</dbReference>
<evidence type="ECO:0000259" key="5">
    <source>
        <dbReference type="Pfam" id="PF04198"/>
    </source>
</evidence>
<proteinExistence type="inferred from homology"/>
<dbReference type="InterPro" id="IPR007324">
    <property type="entry name" value="Sugar-bd_dom_put"/>
</dbReference>
<keyword evidence="7" id="KW-1185">Reference proteome</keyword>
<dbReference type="Proteomes" id="UP000000845">
    <property type="component" value="Chromosome"/>
</dbReference>
<evidence type="ECO:0000313" key="6">
    <source>
        <dbReference type="EMBL" id="ACZ07937.1"/>
    </source>
</evidence>
<dbReference type="Gene3D" id="1.10.10.60">
    <property type="entry name" value="Homeodomain-like"/>
    <property type="match status" value="1"/>
</dbReference>
<accession>D1AFQ2</accession>
<dbReference type="AlphaFoldDB" id="D1AFQ2"/>
<reference evidence="7" key="1">
    <citation type="submission" date="2009-09" db="EMBL/GenBank/DDBJ databases">
        <title>The complete chromosome of Sebaldella termitidis ATCC 33386.</title>
        <authorList>
            <consortium name="US DOE Joint Genome Institute (JGI-PGF)"/>
            <person name="Lucas S."/>
            <person name="Copeland A."/>
            <person name="Lapidus A."/>
            <person name="Glavina del Rio T."/>
            <person name="Dalin E."/>
            <person name="Tice H."/>
            <person name="Bruce D."/>
            <person name="Goodwin L."/>
            <person name="Pitluck S."/>
            <person name="Kyrpides N."/>
            <person name="Mavromatis K."/>
            <person name="Ivanova N."/>
            <person name="Mikhailova N."/>
            <person name="Sims D."/>
            <person name="Meincke L."/>
            <person name="Brettin T."/>
            <person name="Detter J.C."/>
            <person name="Han C."/>
            <person name="Larimer F."/>
            <person name="Land M."/>
            <person name="Hauser L."/>
            <person name="Markowitz V."/>
            <person name="Cheng J.F."/>
            <person name="Hugenholtz P."/>
            <person name="Woyke T."/>
            <person name="Wu D."/>
            <person name="Eisen J.A."/>
        </authorList>
    </citation>
    <scope>NUCLEOTIDE SEQUENCE [LARGE SCALE GENOMIC DNA]</scope>
    <source>
        <strain evidence="7">ATCC 33386 / NCTC 11300</strain>
    </source>
</reference>
<comment type="similarity">
    <text evidence="1">Belongs to the SorC transcriptional regulatory family.</text>
</comment>
<evidence type="ECO:0000313" key="7">
    <source>
        <dbReference type="Proteomes" id="UP000000845"/>
    </source>
</evidence>
<evidence type="ECO:0000256" key="3">
    <source>
        <dbReference type="ARBA" id="ARBA00023125"/>
    </source>
</evidence>
<reference evidence="6 7" key="2">
    <citation type="journal article" date="2010" name="Stand. Genomic Sci.">
        <title>Complete genome sequence of Sebaldella termitidis type strain (NCTC 11300).</title>
        <authorList>
            <person name="Harmon-Smith M."/>
            <person name="Celia L."/>
            <person name="Chertkov O."/>
            <person name="Lapidus A."/>
            <person name="Copeland A."/>
            <person name="Glavina Del Rio T."/>
            <person name="Nolan M."/>
            <person name="Lucas S."/>
            <person name="Tice H."/>
            <person name="Cheng J.F."/>
            <person name="Han C."/>
            <person name="Detter J.C."/>
            <person name="Bruce D."/>
            <person name="Goodwin L."/>
            <person name="Pitluck S."/>
            <person name="Pati A."/>
            <person name="Liolios K."/>
            <person name="Ivanova N."/>
            <person name="Mavromatis K."/>
            <person name="Mikhailova N."/>
            <person name="Chen A."/>
            <person name="Palaniappan K."/>
            <person name="Land M."/>
            <person name="Hauser L."/>
            <person name="Chang Y.J."/>
            <person name="Jeffries C.D."/>
            <person name="Brettin T."/>
            <person name="Goker M."/>
            <person name="Beck B."/>
            <person name="Bristow J."/>
            <person name="Eisen J.A."/>
            <person name="Markowitz V."/>
            <person name="Hugenholtz P."/>
            <person name="Kyrpides N.C."/>
            <person name="Klenk H.P."/>
            <person name="Chen F."/>
        </authorList>
    </citation>
    <scope>NUCLEOTIDE SEQUENCE [LARGE SCALE GENOMIC DNA]</scope>
    <source>
        <strain evidence="7">ATCC 33386 / NCTC 11300</strain>
    </source>
</reference>
<keyword evidence="2" id="KW-0805">Transcription regulation</keyword>
<dbReference type="GO" id="GO:0003677">
    <property type="term" value="F:DNA binding"/>
    <property type="evidence" value="ECO:0007669"/>
    <property type="project" value="UniProtKB-KW"/>
</dbReference>
<evidence type="ECO:0000256" key="2">
    <source>
        <dbReference type="ARBA" id="ARBA00023015"/>
    </source>
</evidence>
<dbReference type="GO" id="GO:0030246">
    <property type="term" value="F:carbohydrate binding"/>
    <property type="evidence" value="ECO:0007669"/>
    <property type="project" value="InterPro"/>
</dbReference>
<dbReference type="InterPro" id="IPR037171">
    <property type="entry name" value="NagB/RpiA_transferase-like"/>
</dbReference>
<evidence type="ECO:0000256" key="1">
    <source>
        <dbReference type="ARBA" id="ARBA00010466"/>
    </source>
</evidence>
<dbReference type="eggNOG" id="COG2390">
    <property type="taxonomic scope" value="Bacteria"/>
</dbReference>
<sequence>MMIDKKLLSTICKLYYYDELTQNQISETLKIERTKVSRLLKKAKELGIVKIIINDMYLEQLELETRLKKKYGLKSVQLVASDENILINIAGAAHAYLETIAENNEIIGITWGKTIREFSLYKPLNVNKKIDFIPLLGGYNNMKDYMSINSMIYNLASLYKGTPYFIESPLIVDSPEMREQIMNSTFFKKIIEIWEKLRIVVVGIGATEKSSNVLWEIGLSELKELNNLGEIREKAGKRKAIGEICSKFYDIDGKTVKTILDDRVIGIGLEKLTQMPYSVGIAGGVEKTNAIYGAIMGKYINVLITDMETGKKLLEK</sequence>
<dbReference type="Pfam" id="PF04198">
    <property type="entry name" value="Sugar-bind"/>
    <property type="match status" value="1"/>
</dbReference>
<dbReference type="EMBL" id="CP001739">
    <property type="protein sequence ID" value="ACZ07937.1"/>
    <property type="molecule type" value="Genomic_DNA"/>
</dbReference>
<dbReference type="PANTHER" id="PTHR34294:SF1">
    <property type="entry name" value="TRANSCRIPTIONAL REGULATOR LSRR"/>
    <property type="match status" value="1"/>
</dbReference>
<keyword evidence="4" id="KW-0804">Transcription</keyword>
<name>D1AFQ2_SEBTE</name>
<dbReference type="RefSeq" id="WP_012860533.1">
    <property type="nucleotide sequence ID" value="NC_013517.1"/>
</dbReference>
<evidence type="ECO:0000256" key="4">
    <source>
        <dbReference type="ARBA" id="ARBA00023163"/>
    </source>
</evidence>
<gene>
    <name evidence="6" type="ordered locus">Sterm_1069</name>
</gene>
<dbReference type="KEGG" id="str:Sterm_1069"/>
<dbReference type="HOGENOM" id="CLU_054506_1_1_0"/>
<dbReference type="Gene3D" id="3.40.50.1360">
    <property type="match status" value="1"/>
</dbReference>
<dbReference type="SUPFAM" id="SSF100950">
    <property type="entry name" value="NagB/RpiA/CoA transferase-like"/>
    <property type="match status" value="1"/>
</dbReference>
<protein>
    <submittedName>
        <fullName evidence="6">Transcriptional regulator, DeoR family</fullName>
    </submittedName>
</protein>